<evidence type="ECO:0000256" key="2">
    <source>
        <dbReference type="SAM" id="MobiDB-lite"/>
    </source>
</evidence>
<feature type="domain" description="Cell envelope-related transcriptional attenuator" evidence="4">
    <location>
        <begin position="243"/>
        <end position="386"/>
    </location>
</feature>
<dbReference type="RefSeq" id="WP_022923123.1">
    <property type="nucleotide sequence ID" value="NZ_BMLB01000003.1"/>
</dbReference>
<keyword evidence="3" id="KW-0472">Membrane</keyword>
<feature type="region of interest" description="Disordered" evidence="2">
    <location>
        <begin position="1"/>
        <end position="159"/>
    </location>
</feature>
<feature type="transmembrane region" description="Helical" evidence="3">
    <location>
        <begin position="168"/>
        <end position="191"/>
    </location>
</feature>
<dbReference type="Pfam" id="PF03816">
    <property type="entry name" value="LytR_cpsA_psr"/>
    <property type="match status" value="1"/>
</dbReference>
<dbReference type="InterPro" id="IPR004474">
    <property type="entry name" value="LytR_CpsA_psr"/>
</dbReference>
<comment type="similarity">
    <text evidence="1">Belongs to the LytR/CpsA/Psr (LCP) family.</text>
</comment>
<dbReference type="Gene3D" id="3.40.630.190">
    <property type="entry name" value="LCP protein"/>
    <property type="match status" value="1"/>
</dbReference>
<keyword evidence="3" id="KW-1133">Transmembrane helix</keyword>
<gene>
    <name evidence="5" type="ORF">GCM10011509_14190</name>
</gene>
<accession>A0ABQ2F6J9</accession>
<protein>
    <recommendedName>
        <fullName evidence="4">Cell envelope-related transcriptional attenuator domain-containing protein</fullName>
    </recommendedName>
</protein>
<dbReference type="NCBIfam" id="TIGR00350">
    <property type="entry name" value="lytR_cpsA_psr"/>
    <property type="match status" value="1"/>
</dbReference>
<feature type="compositionally biased region" description="Basic and acidic residues" evidence="2">
    <location>
        <begin position="102"/>
        <end position="133"/>
    </location>
</feature>
<evidence type="ECO:0000313" key="5">
    <source>
        <dbReference type="EMBL" id="GGK66996.1"/>
    </source>
</evidence>
<evidence type="ECO:0000259" key="4">
    <source>
        <dbReference type="Pfam" id="PF03816"/>
    </source>
</evidence>
<proteinExistence type="inferred from homology"/>
<feature type="compositionally biased region" description="Basic and acidic residues" evidence="2">
    <location>
        <begin position="1"/>
        <end position="10"/>
    </location>
</feature>
<dbReference type="Proteomes" id="UP000662111">
    <property type="component" value="Unassembled WGS sequence"/>
</dbReference>
<dbReference type="InterPro" id="IPR050922">
    <property type="entry name" value="LytR/CpsA/Psr_CW_biosynth"/>
</dbReference>
<evidence type="ECO:0000256" key="3">
    <source>
        <dbReference type="SAM" id="Phobius"/>
    </source>
</evidence>
<feature type="compositionally biased region" description="Basic and acidic residues" evidence="2">
    <location>
        <begin position="79"/>
        <end position="88"/>
    </location>
</feature>
<keyword evidence="6" id="KW-1185">Reference proteome</keyword>
<dbReference type="EMBL" id="BMLB01000003">
    <property type="protein sequence ID" value="GGK66996.1"/>
    <property type="molecule type" value="Genomic_DNA"/>
</dbReference>
<dbReference type="PANTHER" id="PTHR33392">
    <property type="entry name" value="POLYISOPRENYL-TEICHOIC ACID--PEPTIDOGLYCAN TEICHOIC ACID TRANSFERASE TAGU"/>
    <property type="match status" value="1"/>
</dbReference>
<name>A0ABQ2F6J9_9MICO</name>
<organism evidence="5 6">
    <name type="scientific">Ornithinimicrobium pekingense</name>
    <dbReference type="NCBI Taxonomy" id="384677"/>
    <lineage>
        <taxon>Bacteria</taxon>
        <taxon>Bacillati</taxon>
        <taxon>Actinomycetota</taxon>
        <taxon>Actinomycetes</taxon>
        <taxon>Micrococcales</taxon>
        <taxon>Ornithinimicrobiaceae</taxon>
        <taxon>Ornithinimicrobium</taxon>
    </lineage>
</organism>
<comment type="caution">
    <text evidence="5">The sequence shown here is derived from an EMBL/GenBank/DDBJ whole genome shotgun (WGS) entry which is preliminary data.</text>
</comment>
<sequence length="478" mass="51520">MPHNPQDDWTRPVPRSPRQGRGEAEPTRAVPRGQSHDGGWSWRDEDPEPTQAMPRGGYDGQGDDDPVYGDGGYGDGGYEADHGARGYYDDNGDWVPRPRGRGRSEDDRRRDHGYDDDERRPRPRDDRSRDVRRGAAGGGPHPGHPARPRPGGGGRPPRRRARYGFRRFMALLTFLLVAYLVTMIVVVALVWGSVSRVDATPDVADRPGGSSGAAYLLVGTDSREQLTDEERSEFGTGQAEGSRADTVMLLHVPTMGDPTLVSLPRDSYLSIRDQGPNKLNAAHSTGGPALLVDTVEQATGIRVDGYMEIGFGGFVGVVEEVGGVHMCLDAPVQDDKAHIDLQAGCQDLTGPEALGYVRMRYSDQRGDLGRVERQRQFLSALVNQMASPATVLNPLRLHSVGTTTGEALALGEDTSMLEAGRMALAMRTIAGGGGHSLTVPVANPNHPTNVGSTVLWDEAGAAELFSALREGRPVTVEP</sequence>
<evidence type="ECO:0000256" key="1">
    <source>
        <dbReference type="ARBA" id="ARBA00006068"/>
    </source>
</evidence>
<evidence type="ECO:0000313" key="6">
    <source>
        <dbReference type="Proteomes" id="UP000662111"/>
    </source>
</evidence>
<keyword evidence="3" id="KW-0812">Transmembrane</keyword>
<reference evidence="6" key="1">
    <citation type="journal article" date="2019" name="Int. J. Syst. Evol. Microbiol.">
        <title>The Global Catalogue of Microorganisms (GCM) 10K type strain sequencing project: providing services to taxonomists for standard genome sequencing and annotation.</title>
        <authorList>
            <consortium name="The Broad Institute Genomics Platform"/>
            <consortium name="The Broad Institute Genome Sequencing Center for Infectious Disease"/>
            <person name="Wu L."/>
            <person name="Ma J."/>
        </authorList>
    </citation>
    <scope>NUCLEOTIDE SEQUENCE [LARGE SCALE GENOMIC DNA]</scope>
    <source>
        <strain evidence="6">CGMCC 1.5362</strain>
    </source>
</reference>
<dbReference type="PANTHER" id="PTHR33392:SF6">
    <property type="entry name" value="POLYISOPRENYL-TEICHOIC ACID--PEPTIDOGLYCAN TEICHOIC ACID TRANSFERASE TAGU"/>
    <property type="match status" value="1"/>
</dbReference>